<proteinExistence type="predicted"/>
<dbReference type="AlphaFoldDB" id="A0AAW9JM89"/>
<organism evidence="1 2">
    <name type="scientific">Carnobacterium maltaromaticum</name>
    <name type="common">Carnobacterium piscicola</name>
    <dbReference type="NCBI Taxonomy" id="2751"/>
    <lineage>
        <taxon>Bacteria</taxon>
        <taxon>Bacillati</taxon>
        <taxon>Bacillota</taxon>
        <taxon>Bacilli</taxon>
        <taxon>Lactobacillales</taxon>
        <taxon>Carnobacteriaceae</taxon>
        <taxon>Carnobacterium</taxon>
    </lineage>
</organism>
<comment type="caution">
    <text evidence="1">The sequence shown here is derived from an EMBL/GenBank/DDBJ whole genome shotgun (WGS) entry which is preliminary data.</text>
</comment>
<dbReference type="Proteomes" id="UP001290462">
    <property type="component" value="Unassembled WGS sequence"/>
</dbReference>
<dbReference type="RefSeq" id="WP_057001734.1">
    <property type="nucleotide sequence ID" value="NZ_CBCPHU010000012.1"/>
</dbReference>
<name>A0AAW9JM89_CARML</name>
<dbReference type="EMBL" id="JAVBVO010000002">
    <property type="protein sequence ID" value="MDZ5757507.1"/>
    <property type="molecule type" value="Genomic_DNA"/>
</dbReference>
<protein>
    <submittedName>
        <fullName evidence="1">DUF3781 domain-containing protein</fullName>
    </submittedName>
</protein>
<evidence type="ECO:0000313" key="1">
    <source>
        <dbReference type="EMBL" id="MDZ5757507.1"/>
    </source>
</evidence>
<reference evidence="1" key="1">
    <citation type="submission" date="2023-08" db="EMBL/GenBank/DDBJ databases">
        <title>Genomic characterization of piscicolin 126 produced by Carnobacterium maltaromaticum CM22 strain isolated from salmon (Salmo salar).</title>
        <authorList>
            <person name="Gonzalez-Gragera E."/>
            <person name="Garcia-Lopez J.D."/>
            <person name="Teso-Perez C."/>
            <person name="Gimenez-Hernandez I."/>
            <person name="Peralta-Sanchez J.M."/>
            <person name="Valdivia E."/>
            <person name="Montalban-Lopez M."/>
            <person name="Martin-Platero A.M."/>
            <person name="Banos A."/>
            <person name="Martinez-Bueno M."/>
        </authorList>
    </citation>
    <scope>NUCLEOTIDE SEQUENCE</scope>
    <source>
        <strain evidence="1">CM22</strain>
    </source>
</reference>
<dbReference type="InterPro" id="IPR024229">
    <property type="entry name" value="DUF3781"/>
</dbReference>
<sequence length="81" mass="9458">MEKNTIIEKVCYTDLVFERVNKKLSKTMTQNEIKFLVLAILNDNRSQFEKIGKNYYVSNIPKGIKLVINSSTYRLITVDKI</sequence>
<dbReference type="Pfam" id="PF12636">
    <property type="entry name" value="DUF3781"/>
    <property type="match status" value="1"/>
</dbReference>
<evidence type="ECO:0000313" key="2">
    <source>
        <dbReference type="Proteomes" id="UP001290462"/>
    </source>
</evidence>
<gene>
    <name evidence="1" type="ORF">RAK27_02440</name>
</gene>
<accession>A0AAW9JM89</accession>